<keyword evidence="4" id="KW-0934">Plastid</keyword>
<dbReference type="InterPro" id="IPR000594">
    <property type="entry name" value="ThiF_NAD_FAD-bd"/>
</dbReference>
<gene>
    <name evidence="4" type="primary">moeB</name>
    <name evidence="4" type="ORF">H1444_211</name>
</gene>
<keyword evidence="2" id="KW-0472">Membrane</keyword>
<dbReference type="CDD" id="cd00158">
    <property type="entry name" value="RHOD"/>
    <property type="match status" value="1"/>
</dbReference>
<reference evidence="4" key="1">
    <citation type="submission" date="2016-10" db="EMBL/GenBank/DDBJ databases">
        <title>Chloroplast genomes as a tool to resolve red algal phylogenies: a case study in the Nemaliales.</title>
        <authorList>
            <person name="Costa J.F."/>
            <person name="Lin S.M."/>
            <person name="Macaya E.C."/>
            <person name="Fernandez-Garcia C."/>
            <person name="Verbruggen H."/>
        </authorList>
    </citation>
    <scope>NUCLEOTIDE SEQUENCE</scope>
    <source>
        <strain evidence="4">H.1444</strain>
    </source>
</reference>
<protein>
    <submittedName>
        <fullName evidence="4">Molybdopterin biosynthesis protein</fullName>
    </submittedName>
</protein>
<dbReference type="SUPFAM" id="SSF69572">
    <property type="entry name" value="Activating enzymes of the ubiquitin-like proteins"/>
    <property type="match status" value="1"/>
</dbReference>
<dbReference type="InterPro" id="IPR001763">
    <property type="entry name" value="Rhodanese-like_dom"/>
</dbReference>
<dbReference type="PANTHER" id="PTHR10953:SF102">
    <property type="entry name" value="ADENYLYLTRANSFERASE AND SULFURTRANSFERASE MOCS3"/>
    <property type="match status" value="1"/>
</dbReference>
<dbReference type="PANTHER" id="PTHR10953">
    <property type="entry name" value="UBIQUITIN-ACTIVATING ENZYME E1"/>
    <property type="match status" value="1"/>
</dbReference>
<reference evidence="4" key="2">
    <citation type="submission" date="2016-10" db="EMBL/GenBank/DDBJ databases">
        <authorList>
            <person name="de Groot N.N."/>
        </authorList>
    </citation>
    <scope>NUCLEOTIDE SEQUENCE</scope>
    <source>
        <strain evidence="4">H.1444</strain>
    </source>
</reference>
<keyword evidence="2" id="KW-0812">Transmembrane</keyword>
<dbReference type="GO" id="GO:0005829">
    <property type="term" value="C:cytosol"/>
    <property type="evidence" value="ECO:0007669"/>
    <property type="project" value="TreeGrafter"/>
</dbReference>
<keyword evidence="2" id="KW-1133">Transmembrane helix</keyword>
<sequence length="358" mass="41007">MYSSKLNSQEYQLYARHIIMPQIKLSGQQRLKRSKVVCVGAGGLASSTLMYLVGAGVGTIGIIDDDLVELSNLHRQVLYNTQQVGKAKSWSAVEFLEKLNPECVLKAYRQKLCWDNAHLLIQSYDIIIDCTDNFHSRHIISNIAKELHKIHVYAAISAFEGHISVFNYRGGPSYNDIQQIRESEYNDCRLGGVLGVLPGLVGLIQATESIKMIIGAGNILDGYMMIYNALEMSFRKVRIRERCKNVNNQLRRNHVQERLDVQVHSNNISVKYLYGLVNNRKKKVYLVDVRSTEEYEFKHLRNSINIPLHKLRKNNNLETLKRAAQQRIIILYCNSQYRSWVASNVLTTSNVYHHILQG</sequence>
<dbReference type="EMBL" id="LT622871">
    <property type="protein sequence ID" value="SCW23063.1"/>
    <property type="molecule type" value="Genomic_DNA"/>
</dbReference>
<keyword evidence="4" id="KW-0150">Chloroplast</keyword>
<evidence type="ECO:0000256" key="2">
    <source>
        <dbReference type="SAM" id="Phobius"/>
    </source>
</evidence>
<dbReference type="GO" id="GO:0008641">
    <property type="term" value="F:ubiquitin-like modifier activating enzyme activity"/>
    <property type="evidence" value="ECO:0007669"/>
    <property type="project" value="InterPro"/>
</dbReference>
<dbReference type="Pfam" id="PF00899">
    <property type="entry name" value="ThiF"/>
    <property type="match status" value="1"/>
</dbReference>
<dbReference type="Pfam" id="PF00581">
    <property type="entry name" value="Rhodanese"/>
    <property type="match status" value="1"/>
</dbReference>
<dbReference type="FunFam" id="3.40.50.720:FF:000080">
    <property type="entry name" value="Thiazole biosynthesis adenylyltransferase ThiF"/>
    <property type="match status" value="1"/>
</dbReference>
<dbReference type="Gene3D" id="3.40.50.720">
    <property type="entry name" value="NAD(P)-binding Rossmann-like Domain"/>
    <property type="match status" value="1"/>
</dbReference>
<evidence type="ECO:0000256" key="1">
    <source>
        <dbReference type="ARBA" id="ARBA00009919"/>
    </source>
</evidence>
<dbReference type="GO" id="GO:0008146">
    <property type="term" value="F:sulfotransferase activity"/>
    <property type="evidence" value="ECO:0007669"/>
    <property type="project" value="TreeGrafter"/>
</dbReference>
<dbReference type="CDD" id="cd00757">
    <property type="entry name" value="ThiF_MoeB_HesA_family"/>
    <property type="match status" value="1"/>
</dbReference>
<dbReference type="SMART" id="SM00450">
    <property type="entry name" value="RHOD"/>
    <property type="match status" value="1"/>
</dbReference>
<dbReference type="PROSITE" id="PS50206">
    <property type="entry name" value="RHODANESE_3"/>
    <property type="match status" value="1"/>
</dbReference>
<evidence type="ECO:0000313" key="4">
    <source>
        <dbReference type="EMBL" id="SCW23063.1"/>
    </source>
</evidence>
<feature type="transmembrane region" description="Helical" evidence="2">
    <location>
        <begin position="36"/>
        <end position="63"/>
    </location>
</feature>
<proteinExistence type="inferred from homology"/>
<comment type="similarity">
    <text evidence="1">Belongs to the HesA/MoeB/ThiF family.</text>
</comment>
<dbReference type="InterPro" id="IPR035985">
    <property type="entry name" value="Ubiquitin-activating_enz"/>
</dbReference>
<name>A0A1G4NWI1_9FLOR</name>
<evidence type="ECO:0000259" key="3">
    <source>
        <dbReference type="PROSITE" id="PS50206"/>
    </source>
</evidence>
<dbReference type="GO" id="GO:0016779">
    <property type="term" value="F:nucleotidyltransferase activity"/>
    <property type="evidence" value="ECO:0007669"/>
    <property type="project" value="TreeGrafter"/>
</dbReference>
<feature type="domain" description="Rhodanese" evidence="3">
    <location>
        <begin position="280"/>
        <end position="346"/>
    </location>
</feature>
<dbReference type="Gene3D" id="3.40.250.10">
    <property type="entry name" value="Rhodanese-like domain"/>
    <property type="match status" value="1"/>
</dbReference>
<accession>A0A1G4NWI1</accession>
<organism evidence="4">
    <name type="scientific">Nemalion sp. H.1444</name>
    <dbReference type="NCBI Taxonomy" id="1907586"/>
    <lineage>
        <taxon>Eukaryota</taxon>
        <taxon>Rhodophyta</taxon>
        <taxon>Florideophyceae</taxon>
        <taxon>Nemaliophycidae</taxon>
        <taxon>Nemaliales</taxon>
        <taxon>Nemaliaceae</taxon>
        <taxon>Nemalion</taxon>
    </lineage>
</organism>
<geneLocation type="chloroplast" evidence="4"/>
<dbReference type="InterPro" id="IPR045886">
    <property type="entry name" value="ThiF/MoeB/HesA"/>
</dbReference>
<dbReference type="InterPro" id="IPR036873">
    <property type="entry name" value="Rhodanese-like_dom_sf"/>
</dbReference>
<dbReference type="AlphaFoldDB" id="A0A1G4NWI1"/>
<dbReference type="GO" id="GO:0004792">
    <property type="term" value="F:thiosulfate-cyanide sulfurtransferase activity"/>
    <property type="evidence" value="ECO:0007669"/>
    <property type="project" value="TreeGrafter"/>
</dbReference>